<organism evidence="2">
    <name type="scientific">Vitis vinifera</name>
    <name type="common">Grape</name>
    <dbReference type="NCBI Taxonomy" id="29760"/>
    <lineage>
        <taxon>Eukaryota</taxon>
        <taxon>Viridiplantae</taxon>
        <taxon>Streptophyta</taxon>
        <taxon>Embryophyta</taxon>
        <taxon>Tracheophyta</taxon>
        <taxon>Spermatophyta</taxon>
        <taxon>Magnoliopsida</taxon>
        <taxon>eudicotyledons</taxon>
        <taxon>Gunneridae</taxon>
        <taxon>Pentapetalae</taxon>
        <taxon>rosids</taxon>
        <taxon>Vitales</taxon>
        <taxon>Vitaceae</taxon>
        <taxon>Viteae</taxon>
        <taxon>Vitis</taxon>
    </lineage>
</organism>
<reference evidence="2" key="1">
    <citation type="journal article" date="2007" name="PLoS ONE">
        <title>The first genome sequence of an elite grapevine cultivar (Pinot noir Vitis vinifera L.): coping with a highly heterozygous genome.</title>
        <authorList>
            <person name="Velasco R."/>
            <person name="Zharkikh A."/>
            <person name="Troggio M."/>
            <person name="Cartwright D.A."/>
            <person name="Cestaro A."/>
            <person name="Pruss D."/>
            <person name="Pindo M."/>
            <person name="FitzGerald L.M."/>
            <person name="Vezzulli S."/>
            <person name="Reid J."/>
            <person name="Malacarne G."/>
            <person name="Iliev D."/>
            <person name="Coppola G."/>
            <person name="Wardell B."/>
            <person name="Micheletti D."/>
            <person name="Macalma T."/>
            <person name="Facci M."/>
            <person name="Mitchell J.T."/>
            <person name="Perazzolli M."/>
            <person name="Eldredge G."/>
            <person name="Gatto P."/>
            <person name="Oyzerski R."/>
            <person name="Moretto M."/>
            <person name="Gutin N."/>
            <person name="Stefanini M."/>
            <person name="Chen Y."/>
            <person name="Segala C."/>
            <person name="Davenport C."/>
            <person name="Dematte L."/>
            <person name="Mraz A."/>
            <person name="Battilana J."/>
            <person name="Stormo K."/>
            <person name="Costa F."/>
            <person name="Tao Q."/>
            <person name="Si-Ammour A."/>
            <person name="Harkins T."/>
            <person name="Lackey A."/>
            <person name="Perbost C."/>
            <person name="Taillon B."/>
            <person name="Stella A."/>
            <person name="Solovyev V."/>
            <person name="Fawcett J.A."/>
            <person name="Sterck L."/>
            <person name="Vandepoele K."/>
            <person name="Grando S.M."/>
            <person name="Toppo S."/>
            <person name="Moser C."/>
            <person name="Lanchbury J."/>
            <person name="Bogden R."/>
            <person name="Skolnick M."/>
            <person name="Sgaramella V."/>
            <person name="Bhatnagar S.K."/>
            <person name="Fontana P."/>
            <person name="Gutin A."/>
            <person name="Van de Peer Y."/>
            <person name="Salamini F."/>
            <person name="Viola R."/>
        </authorList>
    </citation>
    <scope>NUCLEOTIDE SEQUENCE</scope>
</reference>
<name>A5C691_VITVI</name>
<gene>
    <name evidence="2" type="ORF">VITISV_026846</name>
</gene>
<accession>A5C691</accession>
<dbReference type="EMBL" id="AM483798">
    <property type="protein sequence ID" value="CAN66400.1"/>
    <property type="molecule type" value="Genomic_DNA"/>
</dbReference>
<evidence type="ECO:0000256" key="1">
    <source>
        <dbReference type="SAM" id="MobiDB-lite"/>
    </source>
</evidence>
<evidence type="ECO:0000313" key="2">
    <source>
        <dbReference type="EMBL" id="CAN66400.1"/>
    </source>
</evidence>
<proteinExistence type="predicted"/>
<protein>
    <submittedName>
        <fullName evidence="2">Uncharacterized protein</fullName>
    </submittedName>
</protein>
<feature type="region of interest" description="Disordered" evidence="1">
    <location>
        <begin position="1"/>
        <end position="29"/>
    </location>
</feature>
<dbReference type="AlphaFoldDB" id="A5C691"/>
<sequence length="74" mass="8191">MVLRLRKGGSPGVGKITANSQLRNGGTRLRNGTRVSRRAFVVAKIFAAGVRWLRNGFTAEIDFRSGKWDFHSST</sequence>